<comment type="caution">
    <text evidence="2">The sequence shown here is derived from an EMBL/GenBank/DDBJ whole genome shotgun (WGS) entry which is preliminary data.</text>
</comment>
<feature type="domain" description="Antitoxin SocA-like Panacea" evidence="1">
    <location>
        <begin position="198"/>
        <end position="317"/>
    </location>
</feature>
<dbReference type="InterPro" id="IPR025272">
    <property type="entry name" value="SocA_Panacea"/>
</dbReference>
<dbReference type="Proteomes" id="UP000070687">
    <property type="component" value="Unassembled WGS sequence"/>
</dbReference>
<dbReference type="NCBIfam" id="TIGR03830">
    <property type="entry name" value="CxxCG_CxxCG_HTH"/>
    <property type="match status" value="1"/>
</dbReference>
<gene>
    <name evidence="2" type="ORF">HMPREF3208_01179</name>
</gene>
<dbReference type="OrthoDB" id="9799173at2"/>
<dbReference type="InterPro" id="IPR022452">
    <property type="entry name" value="MqsA"/>
</dbReference>
<dbReference type="AlphaFoldDB" id="A0A133NSC6"/>
<proteinExistence type="predicted"/>
<dbReference type="EMBL" id="LRQB01000075">
    <property type="protein sequence ID" value="KXA19194.1"/>
    <property type="molecule type" value="Genomic_DNA"/>
</dbReference>
<dbReference type="Pfam" id="PF13274">
    <property type="entry name" value="SocA_Panacea"/>
    <property type="match status" value="1"/>
</dbReference>
<dbReference type="RefSeq" id="WP_016637297.1">
    <property type="nucleotide sequence ID" value="NZ_KQ956870.1"/>
</dbReference>
<evidence type="ECO:0000313" key="3">
    <source>
        <dbReference type="Proteomes" id="UP000070687"/>
    </source>
</evidence>
<accession>A0A133NSC6</accession>
<evidence type="ECO:0000259" key="1">
    <source>
        <dbReference type="Pfam" id="PF13274"/>
    </source>
</evidence>
<sequence>MKDNKTFCEECRNDVEYSTKSVPMTASIKGKQYSYPGTEAHCKECGSDVYVPEIIDANLRALYDEYRKENNIIPLDEINEIPAKYAIGKRPLSLLLGWGEQTFSRFTDGDIPSKQYSDILQRIYNNPEYYLQLLISNKNNLKSALSYEKSYKATQKLLLKSNNSSSNNDFINTDSSNKINDVIQYLLVKCEDITPLALQKSLYYIQGFYFAFYKSFLFTDDCQAWVHGPVYKDVYLRYKDYTFTPIDSSTTEISGIKSSGKLADYKYDQKSEITRLTAELTTTLSATEKAVCDSVIDNLCCYSGKELERFTHHEEPWILTRGNLKADDSSDKIISKNMIGEYFTKIKEKYNMINPDDIHQYAKDMFSSK</sequence>
<reference evidence="2 3" key="1">
    <citation type="submission" date="2016-01" db="EMBL/GenBank/DDBJ databases">
        <authorList>
            <person name="Oliw E.H."/>
        </authorList>
    </citation>
    <scope>NUCLEOTIDE SEQUENCE [LARGE SCALE GENOMIC DNA]</scope>
    <source>
        <strain evidence="2 3">PSS_7772B</strain>
    </source>
</reference>
<protein>
    <submittedName>
        <fullName evidence="2">Zinc finger/helix-turn-helix protein</fullName>
    </submittedName>
</protein>
<evidence type="ECO:0000313" key="2">
    <source>
        <dbReference type="EMBL" id="KXA19194.1"/>
    </source>
</evidence>
<name>A0A133NSC6_GARVA</name>
<dbReference type="PATRIC" id="fig|2702.100.peg.1164"/>
<organism evidence="2 3">
    <name type="scientific">Gardnerella vaginalis</name>
    <dbReference type="NCBI Taxonomy" id="2702"/>
    <lineage>
        <taxon>Bacteria</taxon>
        <taxon>Bacillati</taxon>
        <taxon>Actinomycetota</taxon>
        <taxon>Actinomycetes</taxon>
        <taxon>Bifidobacteriales</taxon>
        <taxon>Bifidobacteriaceae</taxon>
        <taxon>Gardnerella</taxon>
    </lineage>
</organism>